<dbReference type="PANTHER" id="PTHR38781">
    <property type="entry name" value="ANTITOXIN DINJ-RELATED"/>
    <property type="match status" value="1"/>
</dbReference>
<dbReference type="EMBL" id="FRAR01000005">
    <property type="protein sequence ID" value="SHK01602.1"/>
    <property type="molecule type" value="Genomic_DNA"/>
</dbReference>
<dbReference type="RefSeq" id="WP_072910601.1">
    <property type="nucleotide sequence ID" value="NZ_FRAR01000005.1"/>
</dbReference>
<proteinExistence type="inferred from homology"/>
<evidence type="ECO:0000256" key="1">
    <source>
        <dbReference type="ARBA" id="ARBA00010562"/>
    </source>
</evidence>
<dbReference type="GO" id="GO:0006351">
    <property type="term" value="P:DNA-templated transcription"/>
    <property type="evidence" value="ECO:0007669"/>
    <property type="project" value="TreeGrafter"/>
</dbReference>
<evidence type="ECO:0000313" key="4">
    <source>
        <dbReference type="Proteomes" id="UP000183997"/>
    </source>
</evidence>
<keyword evidence="2" id="KW-1277">Toxin-antitoxin system</keyword>
<dbReference type="InterPro" id="IPR007337">
    <property type="entry name" value="RelB/DinJ"/>
</dbReference>
<dbReference type="Proteomes" id="UP000183997">
    <property type="component" value="Unassembled WGS sequence"/>
</dbReference>
<evidence type="ECO:0000256" key="2">
    <source>
        <dbReference type="ARBA" id="ARBA00022649"/>
    </source>
</evidence>
<dbReference type="PANTHER" id="PTHR38781:SF1">
    <property type="entry name" value="ANTITOXIN DINJ-RELATED"/>
    <property type="match status" value="1"/>
</dbReference>
<organism evidence="3 4">
    <name type="scientific">Desulforamulus aeronauticus DSM 10349</name>
    <dbReference type="NCBI Taxonomy" id="1121421"/>
    <lineage>
        <taxon>Bacteria</taxon>
        <taxon>Bacillati</taxon>
        <taxon>Bacillota</taxon>
        <taxon>Clostridia</taxon>
        <taxon>Eubacteriales</taxon>
        <taxon>Peptococcaceae</taxon>
        <taxon>Desulforamulus</taxon>
    </lineage>
</organism>
<dbReference type="OrthoDB" id="9804867at2"/>
<comment type="similarity">
    <text evidence="1">Belongs to the RelB/DinJ antitoxin family.</text>
</comment>
<protein>
    <submittedName>
        <fullName evidence="3">DNA-damage-inducible protein J</fullName>
    </submittedName>
</protein>
<name>A0A1M6P156_9FIRM</name>
<dbReference type="Gene3D" id="1.10.1220.10">
    <property type="entry name" value="Met repressor-like"/>
    <property type="match status" value="1"/>
</dbReference>
<dbReference type="AlphaFoldDB" id="A0A1M6P156"/>
<accession>A0A1M6P156</accession>
<gene>
    <name evidence="3" type="ORF">SAMN02745123_00391</name>
</gene>
<evidence type="ECO:0000313" key="3">
    <source>
        <dbReference type="EMBL" id="SHK01602.1"/>
    </source>
</evidence>
<reference evidence="4" key="1">
    <citation type="submission" date="2016-11" db="EMBL/GenBank/DDBJ databases">
        <authorList>
            <person name="Varghese N."/>
            <person name="Submissions S."/>
        </authorList>
    </citation>
    <scope>NUCLEOTIDE SEQUENCE [LARGE SCALE GENOMIC DNA]</scope>
    <source>
        <strain evidence="4">DSM 10349</strain>
    </source>
</reference>
<keyword evidence="4" id="KW-1185">Reference proteome</keyword>
<dbReference type="NCBIfam" id="TIGR02384">
    <property type="entry name" value="RelB_DinJ"/>
    <property type="match status" value="1"/>
</dbReference>
<dbReference type="Pfam" id="PF04221">
    <property type="entry name" value="RelB"/>
    <property type="match status" value="1"/>
</dbReference>
<sequence>MRAKTATFQMRINPEIKQQAETVFARCGLTLTDAVNIFIQQSLNAEGLPFLVSKENAEYLKAKAMTQLVNEVEKGWKSVKTDTDWISEDDLYNRLGVDR</sequence>
<dbReference type="InterPro" id="IPR013321">
    <property type="entry name" value="Arc_rbn_hlx_hlx"/>
</dbReference>
<dbReference type="GO" id="GO:0006355">
    <property type="term" value="P:regulation of DNA-templated transcription"/>
    <property type="evidence" value="ECO:0007669"/>
    <property type="project" value="InterPro"/>
</dbReference>
<dbReference type="STRING" id="1121421.SAMN02745123_00391"/>